<dbReference type="SUPFAM" id="SSF51445">
    <property type="entry name" value="(Trans)glycosidases"/>
    <property type="match status" value="1"/>
</dbReference>
<dbReference type="Gene3D" id="2.60.120.260">
    <property type="entry name" value="Galactose-binding domain-like"/>
    <property type="match status" value="1"/>
</dbReference>
<keyword evidence="1" id="KW-0479">Metal-binding</keyword>
<feature type="chain" id="PRO_5010291475" evidence="8">
    <location>
        <begin position="31"/>
        <end position="818"/>
    </location>
</feature>
<dbReference type="PANTHER" id="PTHR13170">
    <property type="entry name" value="O-GLCNACASE"/>
    <property type="match status" value="1"/>
</dbReference>
<keyword evidence="2 6" id="KW-0378">Hydrolase</keyword>
<keyword evidence="11" id="KW-1185">Reference proteome</keyword>
<evidence type="ECO:0000256" key="1">
    <source>
        <dbReference type="ARBA" id="ARBA00022723"/>
    </source>
</evidence>
<dbReference type="SUPFAM" id="SSF49785">
    <property type="entry name" value="Galactose-binding domain-like"/>
    <property type="match status" value="1"/>
</dbReference>
<dbReference type="Gene3D" id="1.20.58.460">
    <property type="entry name" value="Hyaluronidase post-catalytic domain-like"/>
    <property type="match status" value="1"/>
</dbReference>
<feature type="region of interest" description="Disordered" evidence="7">
    <location>
        <begin position="33"/>
        <end position="62"/>
    </location>
</feature>
<feature type="signal peptide" evidence="8">
    <location>
        <begin position="1"/>
        <end position="30"/>
    </location>
</feature>
<dbReference type="Pfam" id="PF02838">
    <property type="entry name" value="Glyco_hydro_20b"/>
    <property type="match status" value="1"/>
</dbReference>
<gene>
    <name evidence="10" type="ORF">BIV24_17905</name>
</gene>
<dbReference type="STRING" id="1428652.BIV24_17905"/>
<dbReference type="Pfam" id="PF07555">
    <property type="entry name" value="NAGidase"/>
    <property type="match status" value="1"/>
</dbReference>
<proteinExistence type="inferred from homology"/>
<dbReference type="PROSITE" id="PS51257">
    <property type="entry name" value="PROKAR_LIPOPROTEIN"/>
    <property type="match status" value="1"/>
</dbReference>
<accession>A0A1S2PAJ9</accession>
<evidence type="ECO:0000256" key="4">
    <source>
        <dbReference type="ARBA" id="ARBA00023157"/>
    </source>
</evidence>
<keyword evidence="3" id="KW-0106">Calcium</keyword>
<dbReference type="GO" id="GO:0005975">
    <property type="term" value="P:carbohydrate metabolic process"/>
    <property type="evidence" value="ECO:0007669"/>
    <property type="project" value="UniProtKB-ARBA"/>
</dbReference>
<evidence type="ECO:0000256" key="3">
    <source>
        <dbReference type="ARBA" id="ARBA00022837"/>
    </source>
</evidence>
<dbReference type="RefSeq" id="WP_071367337.1">
    <property type="nucleotide sequence ID" value="NZ_MLYP01000045.1"/>
</dbReference>
<evidence type="ECO:0000256" key="5">
    <source>
        <dbReference type="ARBA" id="ARBA00023295"/>
    </source>
</evidence>
<evidence type="ECO:0000313" key="11">
    <source>
        <dbReference type="Proteomes" id="UP000179935"/>
    </source>
</evidence>
<feature type="domain" description="GH84" evidence="9">
    <location>
        <begin position="197"/>
        <end position="480"/>
    </location>
</feature>
<comment type="caution">
    <text evidence="10">The sequence shown here is derived from an EMBL/GenBank/DDBJ whole genome shotgun (WGS) entry which is preliminary data.</text>
</comment>
<organism evidence="10 11">
    <name type="scientific">Streptomyces colonosanans</name>
    <dbReference type="NCBI Taxonomy" id="1428652"/>
    <lineage>
        <taxon>Bacteria</taxon>
        <taxon>Bacillati</taxon>
        <taxon>Actinomycetota</taxon>
        <taxon>Actinomycetes</taxon>
        <taxon>Kitasatosporales</taxon>
        <taxon>Streptomycetaceae</taxon>
        <taxon>Streptomyces</taxon>
    </lineage>
</organism>
<feature type="active site" description="Proton donor" evidence="6">
    <location>
        <position position="312"/>
    </location>
</feature>
<evidence type="ECO:0000256" key="6">
    <source>
        <dbReference type="PROSITE-ProRule" id="PRU01353"/>
    </source>
</evidence>
<dbReference type="PANTHER" id="PTHR13170:SF16">
    <property type="entry name" value="PROTEIN O-GLCNACASE"/>
    <property type="match status" value="1"/>
</dbReference>
<comment type="similarity">
    <text evidence="6">Belongs to the glycosyl hydrolase 84 family.</text>
</comment>
<reference evidence="10 11" key="1">
    <citation type="submission" date="2016-10" db="EMBL/GenBank/DDBJ databases">
        <title>Genome sequence of Streptomyces sp. MUSC 93.</title>
        <authorList>
            <person name="Lee L.-H."/>
            <person name="Ser H.-L."/>
            <person name="Law J.W.-F."/>
        </authorList>
    </citation>
    <scope>NUCLEOTIDE SEQUENCE [LARGE SCALE GENOMIC DNA]</scope>
    <source>
        <strain evidence="10 11">MUSC 93</strain>
    </source>
</reference>
<dbReference type="PROSITE" id="PS52009">
    <property type="entry name" value="GH84"/>
    <property type="match status" value="1"/>
</dbReference>
<dbReference type="InterPro" id="IPR008979">
    <property type="entry name" value="Galactose-bd-like_sf"/>
</dbReference>
<dbReference type="GO" id="GO:0015929">
    <property type="term" value="F:hexosaminidase activity"/>
    <property type="evidence" value="ECO:0007669"/>
    <property type="project" value="UniProtKB-ARBA"/>
</dbReference>
<dbReference type="AlphaFoldDB" id="A0A1S2PAJ9"/>
<keyword evidence="8" id="KW-0732">Signal</keyword>
<dbReference type="InterPro" id="IPR051822">
    <property type="entry name" value="Glycosyl_Hydrolase_84"/>
</dbReference>
<keyword evidence="5 6" id="KW-0326">Glycosidase</keyword>
<dbReference type="GO" id="GO:1901135">
    <property type="term" value="P:carbohydrate derivative metabolic process"/>
    <property type="evidence" value="ECO:0007669"/>
    <property type="project" value="UniProtKB-ARBA"/>
</dbReference>
<dbReference type="Gene3D" id="3.20.20.80">
    <property type="entry name" value="Glycosidases"/>
    <property type="match status" value="1"/>
</dbReference>
<dbReference type="InterPro" id="IPR011496">
    <property type="entry name" value="O-GlcNAcase_cat"/>
</dbReference>
<dbReference type="SMART" id="SM00607">
    <property type="entry name" value="FTP"/>
    <property type="match status" value="1"/>
</dbReference>
<dbReference type="Proteomes" id="UP000179935">
    <property type="component" value="Unassembled WGS sequence"/>
</dbReference>
<dbReference type="InterPro" id="IPR015882">
    <property type="entry name" value="HEX_bac_N"/>
</dbReference>
<dbReference type="InterPro" id="IPR029018">
    <property type="entry name" value="Hex-like_dom2"/>
</dbReference>
<evidence type="ECO:0000256" key="2">
    <source>
        <dbReference type="ARBA" id="ARBA00022801"/>
    </source>
</evidence>
<dbReference type="EMBL" id="MLYP01000045">
    <property type="protein sequence ID" value="OIJ90425.1"/>
    <property type="molecule type" value="Genomic_DNA"/>
</dbReference>
<sequence>MRRRRTALGVFAIASCVTLGVFTPGAGAQAAESTDARGAVSAGARPLPPVSPTPQSISRSGDDLTVTGRVLLVADARTDAAARDRLVRELKNHGAARVDNVSPDSVPQASKGLLTVRLGPADRADIGEALGDTAVPSHSEGYALRVRGRQSHPEIALGGTDAAGQFYAVQTLRQLFQHDDGDWKVAGAQVSDFPSMPLRGTIEGFYGPPWTAAERLDHMDFLGDMKSNTYVYAPKDDPYHRDKWREPYPPARLAELRELIDRARADHVRFTFAVSPGASICYSNPADTKALTDKMQSMYDAGVRSFSVPLDDISYTSWNCPGDTEKFGAPGRGAAARAQVSLLNTVQRDFVAKRQGANPLQMVPTEYGDLTDTAYKQTIRATLDPAVQVMWTGTDVVPKDITNAQASKAAELFGRKVFVWDNYPVNDFGRTAGRLLLAPYDKREPGLSDHLSGIVSNPMNQEAASKLAVFTMSDFSWNDRGYDRDRSGRQAALHLAAGDRQTADAVQVFVDLNHAAPTFGSELWQPQAPVFSAELERFWNAYGTDARAAISGFLPSVRAVTRAPAVIREGVPDKLFLSDASRWLDATQLWGQAMEHGLNTLAAIDAGNATEAAKERKSMGSVAAAASQITVDPAEHHQHGQVKIGDPFIEDFVTRVENLHDESMGLPPLRELAHGKTATQISDYDWGGKFPFSADKAVDGDRFNFSTTSGREAQPWWQVDLGSSADLEKIKIYNRTDCCAERTKDYYVLVSDQPFSGTLADQFGKPGVWSHHETDQAAGPTTVETTARGRYVRVWLASKTPVELNMAEVEVLGRVKQG</sequence>
<evidence type="ECO:0000256" key="7">
    <source>
        <dbReference type="SAM" id="MobiDB-lite"/>
    </source>
</evidence>
<dbReference type="SUPFAM" id="SSF140657">
    <property type="entry name" value="Hyaluronidase post-catalytic domain-like"/>
    <property type="match status" value="1"/>
</dbReference>
<evidence type="ECO:0000259" key="9">
    <source>
        <dbReference type="PROSITE" id="PS52009"/>
    </source>
</evidence>
<name>A0A1S2PAJ9_9ACTN</name>
<dbReference type="InterPro" id="IPR006585">
    <property type="entry name" value="FTP1"/>
</dbReference>
<dbReference type="Gene3D" id="3.30.379.10">
    <property type="entry name" value="Chitobiase/beta-hexosaminidase domain 2-like"/>
    <property type="match status" value="1"/>
</dbReference>
<protein>
    <submittedName>
        <fullName evidence="10">Hyaluronidase</fullName>
    </submittedName>
</protein>
<evidence type="ECO:0000256" key="8">
    <source>
        <dbReference type="SAM" id="SignalP"/>
    </source>
</evidence>
<dbReference type="Pfam" id="PF22633">
    <property type="entry name" value="F5_F8_type_C_2"/>
    <property type="match status" value="1"/>
</dbReference>
<dbReference type="GO" id="GO:0046872">
    <property type="term" value="F:metal ion binding"/>
    <property type="evidence" value="ECO:0007669"/>
    <property type="project" value="UniProtKB-KW"/>
</dbReference>
<dbReference type="SUPFAM" id="SSF55545">
    <property type="entry name" value="beta-N-acetylhexosaminidase-like domain"/>
    <property type="match status" value="1"/>
</dbReference>
<dbReference type="InterPro" id="IPR017853">
    <property type="entry name" value="GH"/>
</dbReference>
<keyword evidence="4" id="KW-1015">Disulfide bond</keyword>
<evidence type="ECO:0000313" key="10">
    <source>
        <dbReference type="EMBL" id="OIJ90425.1"/>
    </source>
</evidence>